<evidence type="ECO:0000313" key="2">
    <source>
        <dbReference type="EMBL" id="VDM47786.1"/>
    </source>
</evidence>
<evidence type="ECO:0000313" key="4">
    <source>
        <dbReference type="WBParaSite" id="TCNE_0001646601-mRNA-1"/>
    </source>
</evidence>
<reference evidence="4" key="1">
    <citation type="submission" date="2016-06" db="UniProtKB">
        <authorList>
            <consortium name="WormBaseParasite"/>
        </authorList>
    </citation>
    <scope>IDENTIFICATION</scope>
</reference>
<dbReference type="AlphaFoldDB" id="A0A183V6U5"/>
<dbReference type="GO" id="GO:0098793">
    <property type="term" value="C:presynapse"/>
    <property type="evidence" value="ECO:0007669"/>
    <property type="project" value="GOC"/>
</dbReference>
<dbReference type="Proteomes" id="UP000050794">
    <property type="component" value="Unassembled WGS sequence"/>
</dbReference>
<dbReference type="PANTHER" id="PTHR12166:SF8">
    <property type="entry name" value="CALCIUM-DEPENDENT SECRETION ACTIVATOR"/>
    <property type="match status" value="1"/>
</dbReference>
<dbReference type="EMBL" id="UYWY01023619">
    <property type="protein sequence ID" value="VDM47786.1"/>
    <property type="molecule type" value="Genomic_DNA"/>
</dbReference>
<sequence length="253" mass="28666">MLGASSSEEDDDDRFANDNDDASEILSIPRRQLPTSVSPRSNSPAPSDSVSQANSLNRGDSTRTRRNDSINSGLPTFRSSSSRQLQMQQAVTRPVFAQSSQEMSDDDEEYTSNDQGTPAHIAADSVPKISKEEEERIKAEMEEEERKKKLQLYVFVAKCIAYHFNAKQPTDMARRQMKAYFAFSYGVGEYQVNKQELARIKDRFQSFLKGETQIAADEAFTKAIESYFEVFLKSERVQKVVQAGGFSQYDFRE</sequence>
<dbReference type="WBParaSite" id="TCNE_0001646601-mRNA-1">
    <property type="protein sequence ID" value="TCNE_0001646601-mRNA-1"/>
    <property type="gene ID" value="TCNE_0001646601"/>
</dbReference>
<feature type="compositionally biased region" description="Polar residues" evidence="1">
    <location>
        <begin position="33"/>
        <end position="59"/>
    </location>
</feature>
<evidence type="ECO:0000256" key="1">
    <source>
        <dbReference type="SAM" id="MobiDB-lite"/>
    </source>
</evidence>
<gene>
    <name evidence="2" type="ORF">TCNE_LOCUS16465</name>
</gene>
<reference evidence="2 3" key="2">
    <citation type="submission" date="2018-11" db="EMBL/GenBank/DDBJ databases">
        <authorList>
            <consortium name="Pathogen Informatics"/>
        </authorList>
    </citation>
    <scope>NUCLEOTIDE SEQUENCE [LARGE SCALE GENOMIC DNA]</scope>
</reference>
<feature type="compositionally biased region" description="Acidic residues" evidence="1">
    <location>
        <begin position="7"/>
        <end position="23"/>
    </location>
</feature>
<feature type="region of interest" description="Disordered" evidence="1">
    <location>
        <begin position="1"/>
        <end position="121"/>
    </location>
</feature>
<proteinExistence type="predicted"/>
<organism evidence="3 4">
    <name type="scientific">Toxocara canis</name>
    <name type="common">Canine roundworm</name>
    <dbReference type="NCBI Taxonomy" id="6265"/>
    <lineage>
        <taxon>Eukaryota</taxon>
        <taxon>Metazoa</taxon>
        <taxon>Ecdysozoa</taxon>
        <taxon>Nematoda</taxon>
        <taxon>Chromadorea</taxon>
        <taxon>Rhabditida</taxon>
        <taxon>Spirurina</taxon>
        <taxon>Ascaridomorpha</taxon>
        <taxon>Ascaridoidea</taxon>
        <taxon>Toxocaridae</taxon>
        <taxon>Toxocara</taxon>
    </lineage>
</organism>
<protein>
    <submittedName>
        <fullName evidence="4">Calcium-dependent secretion activator</fullName>
    </submittedName>
</protein>
<keyword evidence="3" id="KW-1185">Reference proteome</keyword>
<feature type="compositionally biased region" description="Low complexity" evidence="1">
    <location>
        <begin position="78"/>
        <end position="89"/>
    </location>
</feature>
<dbReference type="PANTHER" id="PTHR12166">
    <property type="entry name" value="CALCIUM-DEPENDENT SECRETION ACTIVATOR"/>
    <property type="match status" value="1"/>
</dbReference>
<dbReference type="InterPro" id="IPR033227">
    <property type="entry name" value="CAPS"/>
</dbReference>
<accession>A0A183V6U5</accession>
<dbReference type="GO" id="GO:1990504">
    <property type="term" value="P:dense core granule exocytosis"/>
    <property type="evidence" value="ECO:0007669"/>
    <property type="project" value="InterPro"/>
</dbReference>
<name>A0A183V6U5_TOXCA</name>
<dbReference type="GO" id="GO:0016079">
    <property type="term" value="P:synaptic vesicle exocytosis"/>
    <property type="evidence" value="ECO:0007669"/>
    <property type="project" value="InterPro"/>
</dbReference>
<evidence type="ECO:0000313" key="3">
    <source>
        <dbReference type="Proteomes" id="UP000050794"/>
    </source>
</evidence>